<sequence length="631" mass="70578">MYGYQRVDNPSDTDANDPVGIASIPIDQDGHAEKRGNGEENGHDEPNACDEDIDGVKLWTSIDPYLCVAEEGKMTPEDAWTLCAEFSQEANEKKDELLRQQLNQGLFLTTFFSAVITAFIIESHKLLRVDQGEITAKLLLRVHHQLDSLIRQNASDPLPPLISAEELAFRGTLYNFLAIYLLFASLAFSLGVAVLSIAHLLVLRTHPDERRATAKEFVRRMYIQREKRRERGVGSRANTLVSMFLVSLICFIIGVALYAWELSPMISIVFIVGFVARARPWASRTENKAFLGSVWMARSFPQAIRAIYAFIQSTAGVRPNLGKELLRELYLFTQAESTLHLSAYLDMDLTARCSDGLHRDIFVAYVLDRFALDSSNESGLRTTLIEHRFELLLRILNGADAYTPLDERPACSTTTPFGIGEAQVKNFTSVFFSSGDSPIENISTACRIQYCDTVWMYMKKFRVQRVSFVLGPVQTLSTTQDAILLKLLIPDISKTSPWSMNPDVMQHVYVMGERIAKAIVYVARIFEVISPKYTEAEQAKLANERIEEYKTAYPEYMDSIASLVDAIRLTTSDGSVGVPNDLLGTSDRDGWKRLLQFYVNDGIQSLEGLSGTGETGRMGGDAVIPVSFDSD</sequence>
<name>A0A4V1Q3Y6_9AGAR</name>
<reference evidence="4 5" key="1">
    <citation type="submission" date="2019-01" db="EMBL/GenBank/DDBJ databases">
        <title>Draft genome sequence of Psathyrella aberdarensis IHI B618.</title>
        <authorList>
            <person name="Buettner E."/>
            <person name="Kellner H."/>
        </authorList>
    </citation>
    <scope>NUCLEOTIDE SEQUENCE [LARGE SCALE GENOMIC DNA]</scope>
    <source>
        <strain evidence="4 5">IHI B618</strain>
    </source>
</reference>
<feature type="transmembrane region" description="Helical" evidence="2">
    <location>
        <begin position="177"/>
        <end position="202"/>
    </location>
</feature>
<accession>A0A4V1Q3Y6</accession>
<evidence type="ECO:0000256" key="2">
    <source>
        <dbReference type="SAM" id="Phobius"/>
    </source>
</evidence>
<dbReference type="EMBL" id="SDEE01000160">
    <property type="protein sequence ID" value="RXW20218.1"/>
    <property type="molecule type" value="Genomic_DNA"/>
</dbReference>
<evidence type="ECO:0000313" key="5">
    <source>
        <dbReference type="Proteomes" id="UP000290288"/>
    </source>
</evidence>
<dbReference type="OrthoDB" id="3235960at2759"/>
<keyword evidence="2" id="KW-1133">Transmembrane helix</keyword>
<organism evidence="4 5">
    <name type="scientific">Candolleomyces aberdarensis</name>
    <dbReference type="NCBI Taxonomy" id="2316362"/>
    <lineage>
        <taxon>Eukaryota</taxon>
        <taxon>Fungi</taxon>
        <taxon>Dikarya</taxon>
        <taxon>Basidiomycota</taxon>
        <taxon>Agaricomycotina</taxon>
        <taxon>Agaricomycetes</taxon>
        <taxon>Agaricomycetidae</taxon>
        <taxon>Agaricales</taxon>
        <taxon>Agaricineae</taxon>
        <taxon>Psathyrellaceae</taxon>
        <taxon>Candolleomyces</taxon>
    </lineage>
</organism>
<keyword evidence="2" id="KW-0812">Transmembrane</keyword>
<keyword evidence="5" id="KW-1185">Reference proteome</keyword>
<feature type="domain" description="DUF6535" evidence="3">
    <location>
        <begin position="80"/>
        <end position="261"/>
    </location>
</feature>
<feature type="compositionally biased region" description="Basic and acidic residues" evidence="1">
    <location>
        <begin position="28"/>
        <end position="46"/>
    </location>
</feature>
<dbReference type="AlphaFoldDB" id="A0A4V1Q3Y6"/>
<evidence type="ECO:0000256" key="1">
    <source>
        <dbReference type="SAM" id="MobiDB-lite"/>
    </source>
</evidence>
<dbReference type="Pfam" id="PF20153">
    <property type="entry name" value="DUF6535"/>
    <property type="match status" value="1"/>
</dbReference>
<evidence type="ECO:0000259" key="3">
    <source>
        <dbReference type="Pfam" id="PF20153"/>
    </source>
</evidence>
<proteinExistence type="predicted"/>
<feature type="region of interest" description="Disordered" evidence="1">
    <location>
        <begin position="1"/>
        <end position="50"/>
    </location>
</feature>
<dbReference type="InterPro" id="IPR045338">
    <property type="entry name" value="DUF6535"/>
</dbReference>
<gene>
    <name evidence="4" type="ORF">EST38_g5636</name>
</gene>
<feature type="transmembrane region" description="Helical" evidence="2">
    <location>
        <begin position="237"/>
        <end position="259"/>
    </location>
</feature>
<dbReference type="Proteomes" id="UP000290288">
    <property type="component" value="Unassembled WGS sequence"/>
</dbReference>
<feature type="transmembrane region" description="Helical" evidence="2">
    <location>
        <begin position="102"/>
        <end position="121"/>
    </location>
</feature>
<evidence type="ECO:0000313" key="4">
    <source>
        <dbReference type="EMBL" id="RXW20218.1"/>
    </source>
</evidence>
<protein>
    <recommendedName>
        <fullName evidence="3">DUF6535 domain-containing protein</fullName>
    </recommendedName>
</protein>
<comment type="caution">
    <text evidence="4">The sequence shown here is derived from an EMBL/GenBank/DDBJ whole genome shotgun (WGS) entry which is preliminary data.</text>
</comment>
<keyword evidence="2" id="KW-0472">Membrane</keyword>